<organism evidence="1 2">
    <name type="scientific">Pistacia integerrima</name>
    <dbReference type="NCBI Taxonomy" id="434235"/>
    <lineage>
        <taxon>Eukaryota</taxon>
        <taxon>Viridiplantae</taxon>
        <taxon>Streptophyta</taxon>
        <taxon>Embryophyta</taxon>
        <taxon>Tracheophyta</taxon>
        <taxon>Spermatophyta</taxon>
        <taxon>Magnoliopsida</taxon>
        <taxon>eudicotyledons</taxon>
        <taxon>Gunneridae</taxon>
        <taxon>Pentapetalae</taxon>
        <taxon>rosids</taxon>
        <taxon>malvids</taxon>
        <taxon>Sapindales</taxon>
        <taxon>Anacardiaceae</taxon>
        <taxon>Pistacia</taxon>
    </lineage>
</organism>
<proteinExistence type="predicted"/>
<protein>
    <submittedName>
        <fullName evidence="1">Uncharacterized protein</fullName>
    </submittedName>
</protein>
<comment type="caution">
    <text evidence="1">The sequence shown here is derived from an EMBL/GenBank/DDBJ whole genome shotgun (WGS) entry which is preliminary data.</text>
</comment>
<gene>
    <name evidence="1" type="ORF">Pint_12561</name>
</gene>
<evidence type="ECO:0000313" key="1">
    <source>
        <dbReference type="EMBL" id="KAJ0030911.1"/>
    </source>
</evidence>
<name>A0ACC0Y8Y0_9ROSI</name>
<accession>A0ACC0Y8Y0</accession>
<evidence type="ECO:0000313" key="2">
    <source>
        <dbReference type="Proteomes" id="UP001163603"/>
    </source>
</evidence>
<sequence>MPASFNKYFSYCLPSSASSPGYITFGRTADNGIKNKFLKFTPLTTKPQDKELYGIVVTGISVGGKNLSVKSSDYMKSGAIIDSGTTFAYVPQKAYITLENSFVKQISDYMKSGAIVDSGTTFAYLPQKAYITLENSFVKQISEYNKLTPLSDYEDQSICLDLSTAESFIIPKISISFKGGVELELDVRA</sequence>
<dbReference type="EMBL" id="CM047743">
    <property type="protein sequence ID" value="KAJ0030911.1"/>
    <property type="molecule type" value="Genomic_DNA"/>
</dbReference>
<reference evidence="2" key="1">
    <citation type="journal article" date="2023" name="G3 (Bethesda)">
        <title>Genome assembly and association tests identify interacting loci associated with vigor, precocity, and sex in interspecific pistachio rootstocks.</title>
        <authorList>
            <person name="Palmer W."/>
            <person name="Jacygrad E."/>
            <person name="Sagayaradj S."/>
            <person name="Cavanaugh K."/>
            <person name="Han R."/>
            <person name="Bertier L."/>
            <person name="Beede B."/>
            <person name="Kafkas S."/>
            <person name="Golino D."/>
            <person name="Preece J."/>
            <person name="Michelmore R."/>
        </authorList>
    </citation>
    <scope>NUCLEOTIDE SEQUENCE [LARGE SCALE GENOMIC DNA]</scope>
</reference>
<dbReference type="Proteomes" id="UP001163603">
    <property type="component" value="Chromosome 8"/>
</dbReference>
<keyword evidence="2" id="KW-1185">Reference proteome</keyword>